<dbReference type="AlphaFoldDB" id="A0A9D2YSK3"/>
<protein>
    <submittedName>
        <fullName evidence="2">Transcript variant X1</fullName>
    </submittedName>
</protein>
<dbReference type="Proteomes" id="UP000822369">
    <property type="component" value="Chromosome 3"/>
</dbReference>
<dbReference type="InterPro" id="IPR013594">
    <property type="entry name" value="Dynein_heavy_tail"/>
</dbReference>
<comment type="caution">
    <text evidence="2">The sequence shown here is derived from an EMBL/GenBank/DDBJ whole genome shotgun (WGS) entry which is preliminary data.</text>
</comment>
<accession>A0A9D2YSK3</accession>
<proteinExistence type="predicted"/>
<name>A0A9D2YSK3_NOTFU</name>
<organism evidence="2 3">
    <name type="scientific">Nothobranchius furzeri</name>
    <name type="common">Turquoise killifish</name>
    <dbReference type="NCBI Taxonomy" id="105023"/>
    <lineage>
        <taxon>Eukaryota</taxon>
        <taxon>Metazoa</taxon>
        <taxon>Chordata</taxon>
        <taxon>Craniata</taxon>
        <taxon>Vertebrata</taxon>
        <taxon>Euteleostomi</taxon>
        <taxon>Actinopterygii</taxon>
        <taxon>Neopterygii</taxon>
        <taxon>Teleostei</taxon>
        <taxon>Neoteleostei</taxon>
        <taxon>Acanthomorphata</taxon>
        <taxon>Ovalentaria</taxon>
        <taxon>Atherinomorphae</taxon>
        <taxon>Cyprinodontiformes</taxon>
        <taxon>Nothobranchiidae</taxon>
        <taxon>Nothobranchius</taxon>
    </lineage>
</organism>
<gene>
    <name evidence="2" type="ORF">G4P62_005095</name>
</gene>
<feature type="domain" description="Dynein heavy chain tail" evidence="1">
    <location>
        <begin position="54"/>
        <end position="211"/>
    </location>
</feature>
<dbReference type="KEGG" id="nfu:107378681"/>
<reference evidence="2" key="1">
    <citation type="submission" date="2020-03" db="EMBL/GenBank/DDBJ databases">
        <title>Intra-Species Differences in Population Size shape Life History and Genome Evolution.</title>
        <authorList>
            <person name="Willemsen D."/>
            <person name="Cui R."/>
            <person name="Valenzano D.R."/>
        </authorList>
    </citation>
    <scope>NUCLEOTIDE SEQUENCE</scope>
    <source>
        <strain evidence="2">GRZ</strain>
        <tissue evidence="2">Whole</tissue>
    </source>
</reference>
<sequence>MKGSDLEGRFASLLCLAFKDCTGLESAIKVRKHGFGFTSEGAVSKRAGALTRFKFQMLTVVAPFLKRKRVGQIFSPSFLLLQQLLREDLENCKCLFKSQLNQTKSYLIRSMAHTSGALKWAKMLREHIQTPWDKLKLLFDMPVTGVEMESEHSMCMEMLSLLDQYEEDIYSEWCKGLEQDCLINLSQPLISRSSSSGLISVNFNPKVTDTVSQKKLFWSVYFLFTV</sequence>
<evidence type="ECO:0000313" key="2">
    <source>
        <dbReference type="EMBL" id="KAF7226010.1"/>
    </source>
</evidence>
<dbReference type="EMBL" id="JAAVVJ010000003">
    <property type="protein sequence ID" value="KAF7226010.1"/>
    <property type="molecule type" value="Genomic_DNA"/>
</dbReference>
<evidence type="ECO:0000313" key="3">
    <source>
        <dbReference type="Proteomes" id="UP000822369"/>
    </source>
</evidence>
<evidence type="ECO:0000259" key="1">
    <source>
        <dbReference type="Pfam" id="PF08385"/>
    </source>
</evidence>
<dbReference type="Pfam" id="PF08385">
    <property type="entry name" value="DHC_N1"/>
    <property type="match status" value="1"/>
</dbReference>
<dbReference type="OMA" id="FSKYDEM"/>